<dbReference type="eggNOG" id="ENOG502QPZT">
    <property type="taxonomic scope" value="Eukaryota"/>
</dbReference>
<organism evidence="6">
    <name type="scientific">Aphanomyces invadans</name>
    <dbReference type="NCBI Taxonomy" id="157072"/>
    <lineage>
        <taxon>Eukaryota</taxon>
        <taxon>Sar</taxon>
        <taxon>Stramenopiles</taxon>
        <taxon>Oomycota</taxon>
        <taxon>Saprolegniomycetes</taxon>
        <taxon>Saprolegniales</taxon>
        <taxon>Verrucalvaceae</taxon>
        <taxon>Aphanomyces</taxon>
    </lineage>
</organism>
<dbReference type="RefSeq" id="XP_008879980.1">
    <property type="nucleotide sequence ID" value="XM_008881758.1"/>
</dbReference>
<protein>
    <recommendedName>
        <fullName evidence="3">KIF-binding protein</fullName>
    </recommendedName>
</protein>
<sequence>MGALDEARRLMEMEAPEETPYMHLYKARDLLLEALNNDPASIPLHSTLGQVYLAVDEPHTAQPCLERGLQLVPGCENLISWCNGLQDEQVTLDTLITDVPEFDTPESFDAHRADIMDILNQLGILWFNRTSYGRAFCYFKTAESMFLFSSEPGMRPTYIHTLFYLAQLYGHLNAPDKSATYCHMTLRHQLDDPNNNVPRDWVQNCLRLSEYFLQQNQLPKASQCLHACTCVGAPPDEQAQIAASLAKLYIQTLHLAQHKIDLLPDTDILFPTLRDATFIAPSAIDSFDAARDVFKKAMAALTTAKNFFGLDGFVTDHIRLLQCQSRCYAKLIPFEPDRKRQMAMHQKRIDVYDPILHGDFNLNAYGYLVQEIYFEVGEIYSVLHDLKVVVHWTKPYMETNQYAVDSIRFFEKFLQLYYYQQGKSDSLETLPARLYVPTHLDTHSVDDMKPFFNGVFFLTRVYGKVQFLDDAKTVLFWTKCLEMHECLLQWIPSLGLPNFFVDEIAISQEMSRLLPEKINHLHHKRRRL</sequence>
<dbReference type="Pfam" id="PF12309">
    <property type="entry name" value="KBP_C"/>
    <property type="match status" value="1"/>
</dbReference>
<gene>
    <name evidence="6" type="ORF">H310_14036</name>
</gene>
<comment type="similarity">
    <text evidence="2">Belongs to the KIF-binding protein family.</text>
</comment>
<evidence type="ECO:0000256" key="2">
    <source>
        <dbReference type="ARBA" id="ARBA00010305"/>
    </source>
</evidence>
<dbReference type="SUPFAM" id="SSF48452">
    <property type="entry name" value="TPR-like"/>
    <property type="match status" value="2"/>
</dbReference>
<evidence type="ECO:0000256" key="3">
    <source>
        <dbReference type="ARBA" id="ARBA00016840"/>
    </source>
</evidence>
<proteinExistence type="inferred from homology"/>
<evidence type="ECO:0000313" key="6">
    <source>
        <dbReference type="EMBL" id="ETV91352.1"/>
    </source>
</evidence>
<dbReference type="AlphaFoldDB" id="A0A024TDE5"/>
<evidence type="ECO:0000256" key="1">
    <source>
        <dbReference type="ARBA" id="ARBA00004245"/>
    </source>
</evidence>
<evidence type="ECO:0000256" key="4">
    <source>
        <dbReference type="ARBA" id="ARBA00022490"/>
    </source>
</evidence>
<evidence type="ECO:0000256" key="5">
    <source>
        <dbReference type="ARBA" id="ARBA00023212"/>
    </source>
</evidence>
<dbReference type="EMBL" id="KI914011">
    <property type="protein sequence ID" value="ETV91352.1"/>
    <property type="molecule type" value="Genomic_DNA"/>
</dbReference>
<dbReference type="InterPro" id="IPR011990">
    <property type="entry name" value="TPR-like_helical_dom_sf"/>
</dbReference>
<accession>A0A024TDE5</accession>
<keyword evidence="4" id="KW-0963">Cytoplasm</keyword>
<dbReference type="VEuPathDB" id="FungiDB:H310_14036"/>
<dbReference type="GeneID" id="20091086"/>
<dbReference type="InterPro" id="IPR022083">
    <property type="entry name" value="KBP"/>
</dbReference>
<dbReference type="Gene3D" id="1.25.40.10">
    <property type="entry name" value="Tetratricopeptide repeat domain"/>
    <property type="match status" value="1"/>
</dbReference>
<dbReference type="GO" id="GO:0005856">
    <property type="term" value="C:cytoskeleton"/>
    <property type="evidence" value="ECO:0007669"/>
    <property type="project" value="UniProtKB-SubCell"/>
</dbReference>
<dbReference type="OrthoDB" id="409897at2759"/>
<reference evidence="6" key="1">
    <citation type="submission" date="2013-12" db="EMBL/GenBank/DDBJ databases">
        <title>The Genome Sequence of Aphanomyces invadans NJM9701.</title>
        <authorList>
            <consortium name="The Broad Institute Genomics Platform"/>
            <person name="Russ C."/>
            <person name="Tyler B."/>
            <person name="van West P."/>
            <person name="Dieguez-Uribeondo J."/>
            <person name="Young S.K."/>
            <person name="Zeng Q."/>
            <person name="Gargeya S."/>
            <person name="Fitzgerald M."/>
            <person name="Abouelleil A."/>
            <person name="Alvarado L."/>
            <person name="Chapman S.B."/>
            <person name="Gainer-Dewar J."/>
            <person name="Goldberg J."/>
            <person name="Griggs A."/>
            <person name="Gujja S."/>
            <person name="Hansen M."/>
            <person name="Howarth C."/>
            <person name="Imamovic A."/>
            <person name="Ireland A."/>
            <person name="Larimer J."/>
            <person name="McCowan C."/>
            <person name="Murphy C."/>
            <person name="Pearson M."/>
            <person name="Poon T.W."/>
            <person name="Priest M."/>
            <person name="Roberts A."/>
            <person name="Saif S."/>
            <person name="Shea T."/>
            <person name="Sykes S."/>
            <person name="Wortman J."/>
            <person name="Nusbaum C."/>
            <person name="Birren B."/>
        </authorList>
    </citation>
    <scope>NUCLEOTIDE SEQUENCE [LARGE SCALE GENOMIC DNA]</scope>
    <source>
        <strain evidence="6">NJM9701</strain>
    </source>
</reference>
<dbReference type="PANTHER" id="PTHR46321:SF1">
    <property type="entry name" value="KIF-BINDING PROTEIN"/>
    <property type="match status" value="1"/>
</dbReference>
<comment type="subcellular location">
    <subcellularLocation>
        <location evidence="1">Cytoplasm</location>
        <location evidence="1">Cytoskeleton</location>
    </subcellularLocation>
</comment>
<keyword evidence="5" id="KW-0206">Cytoskeleton</keyword>
<name>A0A024TDE5_9STRA</name>
<dbReference type="PANTHER" id="PTHR46321">
    <property type="entry name" value="KIF1-BINDING PROTEIN"/>
    <property type="match status" value="1"/>
</dbReference>